<evidence type="ECO:0000313" key="2">
    <source>
        <dbReference type="EMBL" id="AZN72204.1"/>
    </source>
</evidence>
<protein>
    <submittedName>
        <fullName evidence="2">Uncharacterized protein</fullName>
    </submittedName>
</protein>
<keyword evidence="3" id="KW-1185">Reference proteome</keyword>
<proteinExistence type="predicted"/>
<organism evidence="2 3">
    <name type="scientific">Georhizobium profundi</name>
    <dbReference type="NCBI Taxonomy" id="2341112"/>
    <lineage>
        <taxon>Bacteria</taxon>
        <taxon>Pseudomonadati</taxon>
        <taxon>Pseudomonadota</taxon>
        <taxon>Alphaproteobacteria</taxon>
        <taxon>Hyphomicrobiales</taxon>
        <taxon>Rhizobiaceae</taxon>
        <taxon>Georhizobium</taxon>
    </lineage>
</organism>
<keyword evidence="1" id="KW-1133">Transmembrane helix</keyword>
<dbReference type="EMBL" id="CP032509">
    <property type="protein sequence ID" value="AZN72204.1"/>
    <property type="molecule type" value="Genomic_DNA"/>
</dbReference>
<sequence length="98" mass="10370">MAAAPASRSERLRHRFQPPALVGYSPGLLARRFVLGAMISAGLLVIIGTELRHALTDEPHDLSLLAFGVSLVLLPVVTAAISSIVASRRLSTRARSSA</sequence>
<keyword evidence="1" id="KW-0812">Transmembrane</keyword>
<accession>A0A3Q8XPF1</accession>
<reference evidence="2 3" key="1">
    <citation type="submission" date="2018-09" db="EMBL/GenBank/DDBJ databases">
        <title>Marinorhizobium profundi gen. nov., sp. nov., isolated from a deep-sea sediment sample from the New Britain Trench and proposal of Marinorhizobiaceae fam. nov. in the order Rhizobiales of the class Alphaproteobacteria.</title>
        <authorList>
            <person name="Cao J."/>
        </authorList>
    </citation>
    <scope>NUCLEOTIDE SEQUENCE [LARGE SCALE GENOMIC DNA]</scope>
    <source>
        <strain evidence="2 3">WS11</strain>
    </source>
</reference>
<dbReference type="AlphaFoldDB" id="A0A3Q8XPF1"/>
<evidence type="ECO:0000256" key="1">
    <source>
        <dbReference type="SAM" id="Phobius"/>
    </source>
</evidence>
<name>A0A3Q8XPF1_9HYPH</name>
<gene>
    <name evidence="2" type="ORF">D5400_13780</name>
</gene>
<feature type="transmembrane region" description="Helical" evidence="1">
    <location>
        <begin position="62"/>
        <end position="86"/>
    </location>
</feature>
<feature type="transmembrane region" description="Helical" evidence="1">
    <location>
        <begin position="21"/>
        <end position="47"/>
    </location>
</feature>
<keyword evidence="1" id="KW-0472">Membrane</keyword>
<dbReference type="Proteomes" id="UP000268192">
    <property type="component" value="Chromosome"/>
</dbReference>
<dbReference type="KEGG" id="abaw:D5400_13780"/>
<evidence type="ECO:0000313" key="3">
    <source>
        <dbReference type="Proteomes" id="UP000268192"/>
    </source>
</evidence>